<accession>A0ABR9R8Z7</accession>
<evidence type="ECO:0000313" key="1">
    <source>
        <dbReference type="EMBL" id="MBE5055171.1"/>
    </source>
</evidence>
<dbReference type="InterPro" id="IPR021352">
    <property type="entry name" value="DUF2971"/>
</dbReference>
<organism evidence="1 2">
    <name type="scientific">Pseudoflavonifractor gallinarum</name>
    <dbReference type="NCBI Taxonomy" id="2779352"/>
    <lineage>
        <taxon>Bacteria</taxon>
        <taxon>Bacillati</taxon>
        <taxon>Bacillota</taxon>
        <taxon>Clostridia</taxon>
        <taxon>Eubacteriales</taxon>
        <taxon>Oscillospiraceae</taxon>
        <taxon>Pseudoflavonifractor</taxon>
    </lineage>
</organism>
<protein>
    <submittedName>
        <fullName evidence="1">DUF2971 domain-containing protein</fullName>
    </submittedName>
</protein>
<name>A0ABR9R8Z7_9FIRM</name>
<evidence type="ECO:0000313" key="2">
    <source>
        <dbReference type="Proteomes" id="UP000806211"/>
    </source>
</evidence>
<dbReference type="RefSeq" id="WP_193536593.1">
    <property type="nucleotide sequence ID" value="NZ_JADCKF010000003.1"/>
</dbReference>
<comment type="caution">
    <text evidence="1">The sequence shown here is derived from an EMBL/GenBank/DDBJ whole genome shotgun (WGS) entry which is preliminary data.</text>
</comment>
<dbReference type="EMBL" id="JADCKF010000003">
    <property type="protein sequence ID" value="MBE5055171.1"/>
    <property type="molecule type" value="Genomic_DNA"/>
</dbReference>
<dbReference type="Pfam" id="PF11185">
    <property type="entry name" value="DUF2971"/>
    <property type="match status" value="1"/>
</dbReference>
<sequence length="285" mass="32556">MKSKDKKKEVPTNFPDIETVEGLKLYLDDMANRLKNSPYLYHYTTVSNVIKMIQGKTWHLGNAAGVNDNLEYKNGDPHRWNNLFFSCFMCEDKESIGMWSMYAQPWEKGVKVALPRNVVREWIKDTKEILEISTINYQPTGRAIAIEESGASLKLSSVAYCNADSLQETKANEKVMWSTATNTNIKNAVRIPELTGYIKDMAWSYEKEIRIKAEFENIGNIKRVAIPLTDEVIDAMTITASPLFEGDLHAELEREIARQVKTESSIFTHRLNIKTICQGCEYKLA</sequence>
<keyword evidence="2" id="KW-1185">Reference proteome</keyword>
<reference evidence="1 2" key="1">
    <citation type="submission" date="2020-10" db="EMBL/GenBank/DDBJ databases">
        <title>ChiBAC.</title>
        <authorList>
            <person name="Zenner C."/>
            <person name="Hitch T.C.A."/>
            <person name="Clavel T."/>
        </authorList>
    </citation>
    <scope>NUCLEOTIDE SEQUENCE [LARGE SCALE GENOMIC DNA]</scope>
    <source>
        <strain evidence="1 2">DSM 107456</strain>
    </source>
</reference>
<gene>
    <name evidence="1" type="ORF">INF37_04050</name>
</gene>
<dbReference type="Proteomes" id="UP000806211">
    <property type="component" value="Unassembled WGS sequence"/>
</dbReference>
<proteinExistence type="predicted"/>